<evidence type="ECO:0000256" key="1">
    <source>
        <dbReference type="SAM" id="MobiDB-lite"/>
    </source>
</evidence>
<protein>
    <submittedName>
        <fullName evidence="2">Unannotated protein</fullName>
    </submittedName>
</protein>
<organism evidence="2">
    <name type="scientific">freshwater metagenome</name>
    <dbReference type="NCBI Taxonomy" id="449393"/>
    <lineage>
        <taxon>unclassified sequences</taxon>
        <taxon>metagenomes</taxon>
        <taxon>ecological metagenomes</taxon>
    </lineage>
</organism>
<proteinExistence type="predicted"/>
<feature type="region of interest" description="Disordered" evidence="1">
    <location>
        <begin position="40"/>
        <end position="147"/>
    </location>
</feature>
<feature type="compositionally biased region" description="Gly residues" evidence="1">
    <location>
        <begin position="133"/>
        <end position="147"/>
    </location>
</feature>
<accession>A0A6J7BRY2</accession>
<reference evidence="2" key="1">
    <citation type="submission" date="2020-05" db="EMBL/GenBank/DDBJ databases">
        <authorList>
            <person name="Chiriac C."/>
            <person name="Salcher M."/>
            <person name="Ghai R."/>
            <person name="Kavagutti S V."/>
        </authorList>
    </citation>
    <scope>NUCLEOTIDE SEQUENCE</scope>
</reference>
<evidence type="ECO:0000313" key="2">
    <source>
        <dbReference type="EMBL" id="CAB4846978.1"/>
    </source>
</evidence>
<sequence>MNRLIMFSAAVAIAAVPAGFGLAGSSSFAQGVSVRTPLEAATPISESAFAEDRGLDSGMIDDSRAPGDELQPADDRGLDAGGADDKGGQSSVVEPGDDKGGQSSVVEPGDDKGGHNVAVSPGSPATIDDKGGQSSGGHGGNDGSGHQ</sequence>
<name>A0A6J7BRY2_9ZZZZ</name>
<dbReference type="EMBL" id="CAFBIZ010000026">
    <property type="protein sequence ID" value="CAB4846978.1"/>
    <property type="molecule type" value="Genomic_DNA"/>
</dbReference>
<gene>
    <name evidence="2" type="ORF">UFOPK3268_00342</name>
</gene>
<feature type="compositionally biased region" description="Basic and acidic residues" evidence="1">
    <location>
        <begin position="50"/>
        <end position="87"/>
    </location>
</feature>
<dbReference type="AlphaFoldDB" id="A0A6J7BRY2"/>